<sequence>MFVIISMLISVGILGFMFYLAKQRESTLQRKYELLVDLRQVLYLCRQHRSATHHALMFGEHRDTELEHLADLLCEKTNHLISIAHFDNKPMYRVLQLKLKALIKDWSDRTISRNQMIHGKAIRHCMFLMDEVMLAWLVEVNREDLSDEYHMNWQQVIDAMDALTQFRICIEDMNTHEGRTRLQHYAEVVTRKVNQLTMVSPLSISAPACTKALLVLSDVIQDPEYSISAEEMYQMTADISLSIAHVYDHMLGELTETLYIPLPKLLIA</sequence>
<protein>
    <recommendedName>
        <fullName evidence="6">Nitrate and nitrite sensing</fullName>
    </recommendedName>
</protein>
<dbReference type="AlphaFoldDB" id="A0A1Y6ISE8"/>
<dbReference type="EMBL" id="JAWRCO010000001">
    <property type="protein sequence ID" value="MDW6003488.1"/>
    <property type="molecule type" value="Genomic_DNA"/>
</dbReference>
<dbReference type="Proteomes" id="UP000196125">
    <property type="component" value="Unassembled WGS sequence"/>
</dbReference>
<keyword evidence="1" id="KW-0472">Membrane</keyword>
<gene>
    <name evidence="2" type="ORF">SBX37_11580</name>
    <name evidence="3" type="ORF">VIM7927_00948</name>
</gene>
<keyword evidence="1" id="KW-1133">Transmembrane helix</keyword>
<keyword evidence="5" id="KW-1185">Reference proteome</keyword>
<proteinExistence type="predicted"/>
<evidence type="ECO:0000313" key="4">
    <source>
        <dbReference type="Proteomes" id="UP000196125"/>
    </source>
</evidence>
<reference evidence="3 4" key="1">
    <citation type="submission" date="2017-05" db="EMBL/GenBank/DDBJ databases">
        <authorList>
            <person name="Song R."/>
            <person name="Chenine A.L."/>
            <person name="Ruprecht R.M."/>
        </authorList>
    </citation>
    <scope>NUCLEOTIDE SEQUENCE [LARGE SCALE GENOMIC DNA]</scope>
    <source>
        <strain evidence="3 4">CECT 7927</strain>
    </source>
</reference>
<evidence type="ECO:0000256" key="1">
    <source>
        <dbReference type="SAM" id="Phobius"/>
    </source>
</evidence>
<evidence type="ECO:0000313" key="5">
    <source>
        <dbReference type="Proteomes" id="UP001283366"/>
    </source>
</evidence>
<organism evidence="3 4">
    <name type="scientific">Vibrio mangrovi</name>
    <dbReference type="NCBI Taxonomy" id="474394"/>
    <lineage>
        <taxon>Bacteria</taxon>
        <taxon>Pseudomonadati</taxon>
        <taxon>Pseudomonadota</taxon>
        <taxon>Gammaproteobacteria</taxon>
        <taxon>Vibrionales</taxon>
        <taxon>Vibrionaceae</taxon>
        <taxon>Vibrio</taxon>
    </lineage>
</organism>
<dbReference type="RefSeq" id="WP_087479726.1">
    <property type="nucleotide sequence ID" value="NZ_AP024883.1"/>
</dbReference>
<evidence type="ECO:0000313" key="3">
    <source>
        <dbReference type="EMBL" id="SMR99720.1"/>
    </source>
</evidence>
<feature type="transmembrane region" description="Helical" evidence="1">
    <location>
        <begin position="6"/>
        <end position="21"/>
    </location>
</feature>
<evidence type="ECO:0000313" key="2">
    <source>
        <dbReference type="EMBL" id="MDW6003488.1"/>
    </source>
</evidence>
<evidence type="ECO:0008006" key="6">
    <source>
        <dbReference type="Google" id="ProtNLM"/>
    </source>
</evidence>
<dbReference type="OrthoDB" id="5826599at2"/>
<dbReference type="Proteomes" id="UP001283366">
    <property type="component" value="Unassembled WGS sequence"/>
</dbReference>
<reference evidence="2 5" key="2">
    <citation type="submission" date="2023-11" db="EMBL/GenBank/DDBJ databases">
        <title>Plant-associative lifestyle of Vibrio porteresiae and its evolutionary dynamics.</title>
        <authorList>
            <person name="Rameshkumar N."/>
            <person name="Kirti K."/>
        </authorList>
    </citation>
    <scope>NUCLEOTIDE SEQUENCE [LARGE SCALE GENOMIC DNA]</scope>
    <source>
        <strain evidence="2 5">MSSRF38</strain>
    </source>
</reference>
<name>A0A1Y6ISE8_9VIBR</name>
<keyword evidence="1" id="KW-0812">Transmembrane</keyword>
<dbReference type="EMBL" id="FXXI01000001">
    <property type="protein sequence ID" value="SMR99720.1"/>
    <property type="molecule type" value="Genomic_DNA"/>
</dbReference>
<accession>A0A1Y6ISE8</accession>